<dbReference type="KEGG" id="vg:26646106"/>
<dbReference type="OrthoDB" id="36445at10239"/>
<gene>
    <name evidence="1" type="ORF">ABOUO_42</name>
</gene>
<sequence>MLTNLVNNSSTTPRYIHLRTLNFGWQKKKPFTSAITEKTSVQKYRGIKKRRVEQIMQG</sequence>
<protein>
    <submittedName>
        <fullName evidence="1">Uncharacterized protein</fullName>
    </submittedName>
</protein>
<dbReference type="Proteomes" id="UP000015096">
    <property type="component" value="Segment"/>
</dbReference>
<evidence type="ECO:0000313" key="2">
    <source>
        <dbReference type="Proteomes" id="UP000015096"/>
    </source>
</evidence>
<dbReference type="RefSeq" id="YP_009220099.1">
    <property type="nucleotide sequence ID" value="NC_029029.1"/>
</dbReference>
<accession>S5MCB0</accession>
<proteinExistence type="predicted"/>
<reference evidence="1 2" key="1">
    <citation type="journal article" date="2013" name="Genome Announc.">
        <title>Complete Genome Sequences of Five Paenibacillus larvae Bacteriophages.</title>
        <authorList>
            <person name="Sheflo M.A."/>
            <person name="Gardner A.V."/>
            <person name="Merrill B.D."/>
            <person name="Fisher J.N."/>
            <person name="Lunt B.L."/>
            <person name="Breakwell D.P."/>
            <person name="Grose J.H."/>
            <person name="Burnett S.H."/>
        </authorList>
    </citation>
    <scope>NUCLEOTIDE SEQUENCE [LARGE SCALE GENOMIC DNA]</scope>
</reference>
<dbReference type="EMBL" id="KC595517">
    <property type="protein sequence ID" value="AGR47479.1"/>
    <property type="molecule type" value="Genomic_DNA"/>
</dbReference>
<keyword evidence="2" id="KW-1185">Reference proteome</keyword>
<organism evidence="1 2">
    <name type="scientific">Brevibacillus phage Abouo</name>
    <dbReference type="NCBI Taxonomy" id="1296661"/>
    <lineage>
        <taxon>Viruses</taxon>
        <taxon>Duplodnaviria</taxon>
        <taxon>Heunggongvirae</taxon>
        <taxon>Uroviricota</taxon>
        <taxon>Caudoviricetes</taxon>
        <taxon>Abouovirus</taxon>
        <taxon>Abouovirus abouo</taxon>
    </lineage>
</organism>
<name>S5MCB0_9CAUD</name>
<dbReference type="GeneID" id="26646106"/>
<evidence type="ECO:0000313" key="1">
    <source>
        <dbReference type="EMBL" id="AGR47479.1"/>
    </source>
</evidence>